<proteinExistence type="predicted"/>
<reference evidence="3 4" key="2">
    <citation type="submission" date="2019-01" db="EMBL/GenBank/DDBJ databases">
        <title>The decoding of complex shrimp genome reveals the adaptation for benthos swimmer, frequently molting mechanism and breeding impact on genome.</title>
        <authorList>
            <person name="Sun Y."/>
            <person name="Gao Y."/>
            <person name="Yu Y."/>
        </authorList>
    </citation>
    <scope>NUCLEOTIDE SEQUENCE [LARGE SCALE GENOMIC DNA]</scope>
    <source>
        <tissue evidence="3">Muscle</tissue>
    </source>
</reference>
<comment type="caution">
    <text evidence="3">The sequence shown here is derived from an EMBL/GenBank/DDBJ whole genome shotgun (WGS) entry which is preliminary data.</text>
</comment>
<feature type="compositionally biased region" description="Basic and acidic residues" evidence="1">
    <location>
        <begin position="87"/>
        <end position="100"/>
    </location>
</feature>
<dbReference type="AlphaFoldDB" id="A0A3R7PXG3"/>
<evidence type="ECO:0000256" key="1">
    <source>
        <dbReference type="SAM" id="MobiDB-lite"/>
    </source>
</evidence>
<evidence type="ECO:0000313" key="3">
    <source>
        <dbReference type="EMBL" id="ROT80176.1"/>
    </source>
</evidence>
<evidence type="ECO:0000313" key="4">
    <source>
        <dbReference type="Proteomes" id="UP000283509"/>
    </source>
</evidence>
<reference evidence="3 4" key="1">
    <citation type="submission" date="2018-04" db="EMBL/GenBank/DDBJ databases">
        <authorList>
            <person name="Zhang X."/>
            <person name="Yuan J."/>
            <person name="Li F."/>
            <person name="Xiang J."/>
        </authorList>
    </citation>
    <scope>NUCLEOTIDE SEQUENCE [LARGE SCALE GENOMIC DNA]</scope>
    <source>
        <tissue evidence="3">Muscle</tissue>
    </source>
</reference>
<dbReference type="OrthoDB" id="6350568at2759"/>
<keyword evidence="2" id="KW-0732">Signal</keyword>
<name>A0A3R7PXG3_PENVA</name>
<sequence length="106" mass="11537">MTRPLVVLLACVALASVVPGMAEPEPDSKVRVKIDPNDSKVDANVEVQKTDNELSVNSGYMATGPSVSAWRVERTADIVICNGDLMNTEHRPTDEKDKTFTFKTSS</sequence>
<feature type="signal peptide" evidence="2">
    <location>
        <begin position="1"/>
        <end position="22"/>
    </location>
</feature>
<feature type="region of interest" description="Disordered" evidence="1">
    <location>
        <begin position="87"/>
        <end position="106"/>
    </location>
</feature>
<dbReference type="Proteomes" id="UP000283509">
    <property type="component" value="Unassembled WGS sequence"/>
</dbReference>
<keyword evidence="4" id="KW-1185">Reference proteome</keyword>
<protein>
    <submittedName>
        <fullName evidence="3">Uncharacterized protein</fullName>
    </submittedName>
</protein>
<organism evidence="3 4">
    <name type="scientific">Penaeus vannamei</name>
    <name type="common">Whiteleg shrimp</name>
    <name type="synonym">Litopenaeus vannamei</name>
    <dbReference type="NCBI Taxonomy" id="6689"/>
    <lineage>
        <taxon>Eukaryota</taxon>
        <taxon>Metazoa</taxon>
        <taxon>Ecdysozoa</taxon>
        <taxon>Arthropoda</taxon>
        <taxon>Crustacea</taxon>
        <taxon>Multicrustacea</taxon>
        <taxon>Malacostraca</taxon>
        <taxon>Eumalacostraca</taxon>
        <taxon>Eucarida</taxon>
        <taxon>Decapoda</taxon>
        <taxon>Dendrobranchiata</taxon>
        <taxon>Penaeoidea</taxon>
        <taxon>Penaeidae</taxon>
        <taxon>Penaeus</taxon>
    </lineage>
</organism>
<accession>A0A3R7PXG3</accession>
<dbReference type="EMBL" id="QCYY01001146">
    <property type="protein sequence ID" value="ROT80176.1"/>
    <property type="molecule type" value="Genomic_DNA"/>
</dbReference>
<gene>
    <name evidence="3" type="ORF">C7M84_001104</name>
</gene>
<evidence type="ECO:0000256" key="2">
    <source>
        <dbReference type="SAM" id="SignalP"/>
    </source>
</evidence>
<feature type="chain" id="PRO_5018608625" evidence="2">
    <location>
        <begin position="23"/>
        <end position="106"/>
    </location>
</feature>